<evidence type="ECO:0000256" key="10">
    <source>
        <dbReference type="SAM" id="SignalP"/>
    </source>
</evidence>
<dbReference type="RefSeq" id="XP_022655292.1">
    <property type="nucleotide sequence ID" value="XM_022799557.1"/>
</dbReference>
<dbReference type="InterPro" id="IPR002018">
    <property type="entry name" value="CarbesteraseB"/>
</dbReference>
<evidence type="ECO:0000256" key="7">
    <source>
        <dbReference type="ARBA" id="ARBA00023180"/>
    </source>
</evidence>
<keyword evidence="7" id="KW-0325">Glycoprotein</keyword>
<dbReference type="InterPro" id="IPR029058">
    <property type="entry name" value="AB_hydrolase_fold"/>
</dbReference>
<evidence type="ECO:0000256" key="5">
    <source>
        <dbReference type="ARBA" id="ARBA00022867"/>
    </source>
</evidence>
<evidence type="ECO:0000256" key="9">
    <source>
        <dbReference type="SAM" id="MobiDB-lite"/>
    </source>
</evidence>
<dbReference type="KEGG" id="vde:111247950"/>
<feature type="domain" description="Carboxylesterase type B" evidence="11">
    <location>
        <begin position="33"/>
        <end position="586"/>
    </location>
</feature>
<evidence type="ECO:0000256" key="1">
    <source>
        <dbReference type="ARBA" id="ARBA00005964"/>
    </source>
</evidence>
<sequence>MRTFEPLLSCFFLCFSLSLGTIYTKKDSQSDAVHGVIKNYLDKQLRVFTGIPYAQPPKGKLRFLKPQPLRPSGNLRLANHAAPSCMQSTPQITDSVPQQEPVNANQSSLTSRLPDVNSSSVPTGNLPAPSSESPGGPYFPELPDINATFSEDCLYLNIWTPFLGARTRTLKAVLIFIHGGGFRMGSASVDTYDGGVLSAYGDIVVVSFNYRLGAFGFLQLNSKVSGNMGLYDQVRALEWVQHNVEYFGGDPQRVTVMGHEAGAVSLGMLLLSPLCKGLLQQAVLLSGAPNWLVDPMDNEDSVMKARKLARAAGCHSRSRHPGREAQQLGQCLLKVDAARLVKAEAQVLNGSYYSFMPRQRDMIIPMDPVVAVAKGHVLPVDVLVGFTENEGFMQAYKLFPTLFNFERPVNLSLQDAEDILMQAVELFPATAKDYMKEMYFGRLSTSSSPDDIRDGLAQAFGDIFVTCPARIFAESYGDRPMNAFLYKFTHRPLFSTNPPSARVTSFDDVPYIFGEPLRYPERFSLEDISITKMMMNLITSFVKTGNPEPVKDYIVPKFESPDLRYVDLGSGGVVERKYPSRRCDFWKKFYPKNT</sequence>
<dbReference type="GO" id="GO:0019695">
    <property type="term" value="P:choline metabolic process"/>
    <property type="evidence" value="ECO:0007669"/>
    <property type="project" value="TreeGrafter"/>
</dbReference>
<dbReference type="InParanoid" id="A0A7M7JZU5"/>
<dbReference type="GO" id="GO:0006581">
    <property type="term" value="P:acetylcholine catabolic process"/>
    <property type="evidence" value="ECO:0007669"/>
    <property type="project" value="TreeGrafter"/>
</dbReference>
<dbReference type="Proteomes" id="UP000594260">
    <property type="component" value="Unplaced"/>
</dbReference>
<dbReference type="PRINTS" id="PR00878">
    <property type="entry name" value="CHOLNESTRASE"/>
</dbReference>
<dbReference type="GO" id="GO:0005886">
    <property type="term" value="C:plasma membrane"/>
    <property type="evidence" value="ECO:0007669"/>
    <property type="project" value="TreeGrafter"/>
</dbReference>
<evidence type="ECO:0000256" key="8">
    <source>
        <dbReference type="ARBA" id="ARBA00048484"/>
    </source>
</evidence>
<feature type="signal peptide" evidence="10">
    <location>
        <begin position="1"/>
        <end position="20"/>
    </location>
</feature>
<dbReference type="InterPro" id="IPR050654">
    <property type="entry name" value="AChE-related_enzymes"/>
</dbReference>
<dbReference type="EC" id="3.1.1.7" evidence="2"/>
<dbReference type="EnsemblMetazoa" id="XM_022799557">
    <property type="protein sequence ID" value="XP_022655292"/>
    <property type="gene ID" value="LOC111247950"/>
</dbReference>
<keyword evidence="6" id="KW-1015">Disulfide bond</keyword>
<feature type="region of interest" description="Disordered" evidence="9">
    <location>
        <begin position="86"/>
        <end position="136"/>
    </location>
</feature>
<dbReference type="GO" id="GO:0005615">
    <property type="term" value="C:extracellular space"/>
    <property type="evidence" value="ECO:0007669"/>
    <property type="project" value="TreeGrafter"/>
</dbReference>
<evidence type="ECO:0000256" key="4">
    <source>
        <dbReference type="ARBA" id="ARBA00022801"/>
    </source>
</evidence>
<dbReference type="Pfam" id="PF00135">
    <property type="entry name" value="COesterase"/>
    <property type="match status" value="1"/>
</dbReference>
<protein>
    <recommendedName>
        <fullName evidence="2">acetylcholinesterase</fullName>
        <ecNumber evidence="2">3.1.1.7</ecNumber>
    </recommendedName>
</protein>
<dbReference type="PANTHER" id="PTHR43918">
    <property type="entry name" value="ACETYLCHOLINESTERASE"/>
    <property type="match status" value="1"/>
</dbReference>
<keyword evidence="3" id="KW-0719">Serine esterase</keyword>
<evidence type="ECO:0000313" key="12">
    <source>
        <dbReference type="EnsemblMetazoa" id="XP_022655292"/>
    </source>
</evidence>
<organism evidence="12 13">
    <name type="scientific">Varroa destructor</name>
    <name type="common">Honeybee mite</name>
    <dbReference type="NCBI Taxonomy" id="109461"/>
    <lineage>
        <taxon>Eukaryota</taxon>
        <taxon>Metazoa</taxon>
        <taxon>Ecdysozoa</taxon>
        <taxon>Arthropoda</taxon>
        <taxon>Chelicerata</taxon>
        <taxon>Arachnida</taxon>
        <taxon>Acari</taxon>
        <taxon>Parasitiformes</taxon>
        <taxon>Mesostigmata</taxon>
        <taxon>Gamasina</taxon>
        <taxon>Dermanyssoidea</taxon>
        <taxon>Varroidae</taxon>
        <taxon>Varroa</taxon>
    </lineage>
</organism>
<name>A0A7M7JZU5_VARDE</name>
<evidence type="ECO:0000256" key="3">
    <source>
        <dbReference type="ARBA" id="ARBA00022487"/>
    </source>
</evidence>
<dbReference type="SUPFAM" id="SSF53474">
    <property type="entry name" value="alpha/beta-Hydrolases"/>
    <property type="match status" value="1"/>
</dbReference>
<keyword evidence="13" id="KW-1185">Reference proteome</keyword>
<comment type="catalytic activity">
    <reaction evidence="8">
        <text>acetylcholine + H2O = choline + acetate + H(+)</text>
        <dbReference type="Rhea" id="RHEA:17561"/>
        <dbReference type="ChEBI" id="CHEBI:15354"/>
        <dbReference type="ChEBI" id="CHEBI:15355"/>
        <dbReference type="ChEBI" id="CHEBI:15377"/>
        <dbReference type="ChEBI" id="CHEBI:15378"/>
        <dbReference type="ChEBI" id="CHEBI:30089"/>
        <dbReference type="EC" id="3.1.1.7"/>
    </reaction>
</comment>
<comment type="similarity">
    <text evidence="1">Belongs to the type-B carboxylesterase/lipase family.</text>
</comment>
<evidence type="ECO:0000259" key="11">
    <source>
        <dbReference type="Pfam" id="PF00135"/>
    </source>
</evidence>
<evidence type="ECO:0000256" key="2">
    <source>
        <dbReference type="ARBA" id="ARBA00013276"/>
    </source>
</evidence>
<dbReference type="Gene3D" id="3.40.50.1820">
    <property type="entry name" value="alpha/beta hydrolase"/>
    <property type="match status" value="1"/>
</dbReference>
<keyword evidence="4" id="KW-0378">Hydrolase</keyword>
<dbReference type="PROSITE" id="PS00941">
    <property type="entry name" value="CARBOXYLESTERASE_B_2"/>
    <property type="match status" value="1"/>
</dbReference>
<dbReference type="OMA" id="YTFWPRD"/>
<feature type="compositionally biased region" description="Polar residues" evidence="9">
    <location>
        <begin position="86"/>
        <end position="133"/>
    </location>
</feature>
<dbReference type="GO" id="GO:0003990">
    <property type="term" value="F:acetylcholinesterase activity"/>
    <property type="evidence" value="ECO:0007669"/>
    <property type="project" value="UniProtKB-EC"/>
</dbReference>
<dbReference type="InterPro" id="IPR000997">
    <property type="entry name" value="Cholinesterase"/>
</dbReference>
<reference evidence="12" key="1">
    <citation type="submission" date="2021-01" db="UniProtKB">
        <authorList>
            <consortium name="EnsemblMetazoa"/>
        </authorList>
    </citation>
    <scope>IDENTIFICATION</scope>
</reference>
<accession>A0A7M7JZU5</accession>
<dbReference type="GeneID" id="111247950"/>
<dbReference type="AlphaFoldDB" id="A0A7M7JZU5"/>
<dbReference type="InterPro" id="IPR019819">
    <property type="entry name" value="Carboxylesterase_B_CS"/>
</dbReference>
<proteinExistence type="inferred from homology"/>
<keyword evidence="5" id="KW-0531">Neurotransmitter degradation</keyword>
<dbReference type="OrthoDB" id="19653at2759"/>
<feature type="chain" id="PRO_5029744201" description="acetylcholinesterase" evidence="10">
    <location>
        <begin position="21"/>
        <end position="594"/>
    </location>
</feature>
<keyword evidence="10" id="KW-0732">Signal</keyword>
<dbReference type="PANTHER" id="PTHR43918:SF4">
    <property type="entry name" value="CARBOXYLIC ESTER HYDROLASE"/>
    <property type="match status" value="1"/>
</dbReference>
<evidence type="ECO:0000313" key="13">
    <source>
        <dbReference type="Proteomes" id="UP000594260"/>
    </source>
</evidence>
<evidence type="ECO:0000256" key="6">
    <source>
        <dbReference type="ARBA" id="ARBA00023157"/>
    </source>
</evidence>